<dbReference type="RefSeq" id="XP_037215221.1">
    <property type="nucleotide sequence ID" value="XM_037368295.1"/>
</dbReference>
<evidence type="ECO:0000313" key="3">
    <source>
        <dbReference type="Proteomes" id="UP000636479"/>
    </source>
</evidence>
<accession>A0A8H6S5N3</accession>
<name>A0A8H6S5N3_9AGAR</name>
<comment type="caution">
    <text evidence="2">The sequence shown here is derived from an EMBL/GenBank/DDBJ whole genome shotgun (WGS) entry which is preliminary data.</text>
</comment>
<feature type="compositionally biased region" description="Polar residues" evidence="1">
    <location>
        <begin position="463"/>
        <end position="478"/>
    </location>
</feature>
<keyword evidence="3" id="KW-1185">Reference proteome</keyword>
<dbReference type="AlphaFoldDB" id="A0A8H6S5N3"/>
<feature type="region of interest" description="Disordered" evidence="1">
    <location>
        <begin position="345"/>
        <end position="380"/>
    </location>
</feature>
<dbReference type="OrthoDB" id="3270336at2759"/>
<dbReference type="GeneID" id="59350811"/>
<sequence length="1042" mass="117476">MAPSLRLVPLSSLDERERQQASYHESSAFTGLFRHDGAAFVAFNGDRNFMQNIPSPKHSSMPKSAKTMMGEIHCTSWANLNMPHLLLLPRYHIFKGPLFECLDVNRRILPSQRVSIPVYSNKTWERVRLPEKTTDQWLKLEGFLLNVFRMLALDGFERSDAFDATKQPKWRETLFQAVNLEPQLWDALEDAVTECVSAPVGGIIDLTTSLAEFTRIDWFFTLILKFKLSVPLYFKLGTTSGLQFSNLPSIRAYRLEIYHGDLDQFRALPEPNPTVEWVFIDSTIRLFGVLPNPDYRPEAPQAPLLRCTIRADPPLPPPVPQAVPVDPGSGQRQGETIVDFLARRQRANERTEARESPEKKKSRLQREAHAAGGGPPGRNASARVFIWEDTNNDEVFIRRPINRDFAIDSWDTFSPNQRIYDSFSNQWDLCPQIPASEDPACFQDGYWDYLGGGNEDTEMAEAPSSSNAVEEAQSQSNDDGFPNLPQGLPTRIVALLSNGNAALDNIAEYYAADKSKPTSPDRITLQGGPVTKDFATSMLQIRFGYTDHDGSYANKTTEKTALNALGDDLAGSPKEGVRALLESIRTQKSLRTIQPELMDLLSEPDLLWQNRCVDVQYFFQVKAELYETHVFIIKMRSGDPRRIILFNASSVLHILRMQFSSFEEIAEEFGLLGTEFYAGIEGPTHQIQPAMPRLQIRLDFINALLLVPAAYSGPVSSTRHNSYRRARLQIFVVQSSAYLDQLSQTSVPAYPTRPALAGPRMEHQPETALQVLLGERGITFRHWLTSRLLNPRITEKLPEHLDPEGALRLIKAFEASRVFSSAWTDISNAEFQNPTDHSQINSLHFLRALEAPPKAKGAQRTINGVFLVFAYYVISEGTNLLDRDGVQASLVKFHNRLGMPVPKDWSISRIHDGFSGPLSLALGSTILIILNDDRDLTGSHTSLTTDAATFDLQRIVQYRSSPNSLLWKLEDVVWKLVFASAAGEFHPALLFHKLKASQHFQHLKGLCQWLMDPIGFQLLWQWSGIPWKLWRITTIVSGSFNS</sequence>
<gene>
    <name evidence="2" type="ORF">MIND_01178000</name>
</gene>
<feature type="compositionally biased region" description="Basic and acidic residues" evidence="1">
    <location>
        <begin position="346"/>
        <end position="369"/>
    </location>
</feature>
<feature type="region of interest" description="Disordered" evidence="1">
    <location>
        <begin position="454"/>
        <end position="478"/>
    </location>
</feature>
<dbReference type="Proteomes" id="UP000636479">
    <property type="component" value="Unassembled WGS sequence"/>
</dbReference>
<evidence type="ECO:0000313" key="2">
    <source>
        <dbReference type="EMBL" id="KAF7292793.1"/>
    </source>
</evidence>
<organism evidence="2 3">
    <name type="scientific">Mycena indigotica</name>
    <dbReference type="NCBI Taxonomy" id="2126181"/>
    <lineage>
        <taxon>Eukaryota</taxon>
        <taxon>Fungi</taxon>
        <taxon>Dikarya</taxon>
        <taxon>Basidiomycota</taxon>
        <taxon>Agaricomycotina</taxon>
        <taxon>Agaricomycetes</taxon>
        <taxon>Agaricomycetidae</taxon>
        <taxon>Agaricales</taxon>
        <taxon>Marasmiineae</taxon>
        <taxon>Mycenaceae</taxon>
        <taxon>Mycena</taxon>
    </lineage>
</organism>
<reference evidence="2" key="1">
    <citation type="submission" date="2020-05" db="EMBL/GenBank/DDBJ databases">
        <title>Mycena genomes resolve the evolution of fungal bioluminescence.</title>
        <authorList>
            <person name="Tsai I.J."/>
        </authorList>
    </citation>
    <scope>NUCLEOTIDE SEQUENCE</scope>
    <source>
        <strain evidence="2">171206Taipei</strain>
    </source>
</reference>
<dbReference type="EMBL" id="JACAZF010000011">
    <property type="protein sequence ID" value="KAF7292793.1"/>
    <property type="molecule type" value="Genomic_DNA"/>
</dbReference>
<protein>
    <submittedName>
        <fullName evidence="2">Uncharacterized protein</fullName>
    </submittedName>
</protein>
<evidence type="ECO:0000256" key="1">
    <source>
        <dbReference type="SAM" id="MobiDB-lite"/>
    </source>
</evidence>
<proteinExistence type="predicted"/>
<feature type="region of interest" description="Disordered" evidence="1">
    <location>
        <begin position="313"/>
        <end position="332"/>
    </location>
</feature>